<keyword evidence="1" id="KW-0862">Zinc</keyword>
<feature type="region of interest" description="Disordered" evidence="2">
    <location>
        <begin position="140"/>
        <end position="213"/>
    </location>
</feature>
<keyword evidence="5" id="KW-1185">Reference proteome</keyword>
<keyword evidence="1" id="KW-0863">Zinc-finger</keyword>
<feature type="compositionally biased region" description="Acidic residues" evidence="2">
    <location>
        <begin position="185"/>
        <end position="201"/>
    </location>
</feature>
<evidence type="ECO:0000256" key="1">
    <source>
        <dbReference type="PROSITE-ProRule" id="PRU00175"/>
    </source>
</evidence>
<dbReference type="SUPFAM" id="SSF57850">
    <property type="entry name" value="RING/U-box"/>
    <property type="match status" value="1"/>
</dbReference>
<feature type="compositionally biased region" description="Low complexity" evidence="2">
    <location>
        <begin position="155"/>
        <end position="175"/>
    </location>
</feature>
<dbReference type="GeneID" id="59336510"/>
<evidence type="ECO:0000313" key="5">
    <source>
        <dbReference type="Proteomes" id="UP000593566"/>
    </source>
</evidence>
<dbReference type="InterPro" id="IPR013083">
    <property type="entry name" value="Znf_RING/FYVE/PHD"/>
</dbReference>
<accession>A0A8H6CRQ8</accession>
<dbReference type="RefSeq" id="XP_037156317.1">
    <property type="nucleotide sequence ID" value="XM_037298981.1"/>
</dbReference>
<dbReference type="SUPFAM" id="SSF47954">
    <property type="entry name" value="Cyclin-like"/>
    <property type="match status" value="1"/>
</dbReference>
<dbReference type="AlphaFoldDB" id="A0A8H6CRQ8"/>
<comment type="caution">
    <text evidence="4">The sequence shown here is derived from an EMBL/GenBank/DDBJ whole genome shotgun (WGS) entry which is preliminary data.</text>
</comment>
<evidence type="ECO:0000313" key="4">
    <source>
        <dbReference type="EMBL" id="KAF6228383.1"/>
    </source>
</evidence>
<dbReference type="Gene3D" id="1.10.472.10">
    <property type="entry name" value="Cyclin-like"/>
    <property type="match status" value="1"/>
</dbReference>
<keyword evidence="1" id="KW-0479">Metal-binding</keyword>
<dbReference type="Gene3D" id="3.30.40.10">
    <property type="entry name" value="Zinc/RING finger domain, C3HC4 (zinc finger)"/>
    <property type="match status" value="1"/>
</dbReference>
<dbReference type="InterPro" id="IPR036915">
    <property type="entry name" value="Cyclin-like_sf"/>
</dbReference>
<dbReference type="EMBL" id="JACCJB010000004">
    <property type="protein sequence ID" value="KAF6228383.1"/>
    <property type="molecule type" value="Genomic_DNA"/>
</dbReference>
<dbReference type="GO" id="GO:0008270">
    <property type="term" value="F:zinc ion binding"/>
    <property type="evidence" value="ECO:0007669"/>
    <property type="project" value="UniProtKB-KW"/>
</dbReference>
<dbReference type="Proteomes" id="UP000593566">
    <property type="component" value="Unassembled WGS sequence"/>
</dbReference>
<gene>
    <name evidence="4" type="ORF">HO133_008113</name>
</gene>
<evidence type="ECO:0000259" key="3">
    <source>
        <dbReference type="PROSITE" id="PS50089"/>
    </source>
</evidence>
<dbReference type="PROSITE" id="PS50089">
    <property type="entry name" value="ZF_RING_2"/>
    <property type="match status" value="1"/>
</dbReference>
<dbReference type="InterPro" id="IPR001841">
    <property type="entry name" value="Znf_RING"/>
</dbReference>
<organism evidence="4 5">
    <name type="scientific">Letharia lupina</name>
    <dbReference type="NCBI Taxonomy" id="560253"/>
    <lineage>
        <taxon>Eukaryota</taxon>
        <taxon>Fungi</taxon>
        <taxon>Dikarya</taxon>
        <taxon>Ascomycota</taxon>
        <taxon>Pezizomycotina</taxon>
        <taxon>Lecanoromycetes</taxon>
        <taxon>OSLEUM clade</taxon>
        <taxon>Lecanoromycetidae</taxon>
        <taxon>Lecanorales</taxon>
        <taxon>Lecanorineae</taxon>
        <taxon>Parmeliaceae</taxon>
        <taxon>Letharia</taxon>
    </lineage>
</organism>
<proteinExistence type="predicted"/>
<sequence>MAAAFLSQLLRVENSVEPNSSERCIVCLTECGTLCDESGIVEWEMRLPCDHKVGSRCIATWLDPTGAANNSCPVCRYVFFPAQPRPYLEHGIIEEDHFDMSDSGEYDGPGSPNYNADNAWTFNPVNRDFGRLYYHGAEDDDDQGWGPDIGGGNIPGSPDYSPRSSDSAPRSPVSSNLEHRGNTMAEEEDDDDDEEVSEEDIHEGASVTSEVEYRSGTDLQTVKAMCETYSYRLNFTSSSKTIAVSQRFAEKIHVACALAGHAPPSVAAVAVFVASHLAGAPKTAHWVSLMSGVDADAIAGLYWFVCPARVRAELVDEEMLAMIDRGDRETVLGFLPGV</sequence>
<feature type="domain" description="RING-type" evidence="3">
    <location>
        <begin position="24"/>
        <end position="76"/>
    </location>
</feature>
<protein>
    <recommendedName>
        <fullName evidence="3">RING-type domain-containing protein</fullName>
    </recommendedName>
</protein>
<evidence type="ECO:0000256" key="2">
    <source>
        <dbReference type="SAM" id="MobiDB-lite"/>
    </source>
</evidence>
<name>A0A8H6CRQ8_9LECA</name>
<reference evidence="4 5" key="1">
    <citation type="journal article" date="2020" name="Genomics">
        <title>Complete, high-quality genomes from long-read metagenomic sequencing of two wolf lichen thalli reveals enigmatic genome architecture.</title>
        <authorList>
            <person name="McKenzie S.K."/>
            <person name="Walston R.F."/>
            <person name="Allen J.L."/>
        </authorList>
    </citation>
    <scope>NUCLEOTIDE SEQUENCE [LARGE SCALE GENOMIC DNA]</scope>
    <source>
        <strain evidence="4">WasteWater1</strain>
    </source>
</reference>